<feature type="transmembrane region" description="Helical" evidence="3">
    <location>
        <begin position="367"/>
        <end position="399"/>
    </location>
</feature>
<keyword evidence="2" id="KW-0288">FMN</keyword>
<keyword evidence="1" id="KW-0285">Flavoprotein</keyword>
<keyword evidence="3" id="KW-0812">Transmembrane</keyword>
<dbReference type="EMBL" id="PRLC01000013">
    <property type="protein sequence ID" value="RAW59224.1"/>
    <property type="molecule type" value="Genomic_DNA"/>
</dbReference>
<dbReference type="InterPro" id="IPR029039">
    <property type="entry name" value="Flavoprotein-like_sf"/>
</dbReference>
<dbReference type="InterPro" id="IPR036527">
    <property type="entry name" value="SCP2_sterol-bd_dom_sf"/>
</dbReference>
<keyword evidence="3" id="KW-0472">Membrane</keyword>
<keyword evidence="3" id="KW-1133">Transmembrane helix</keyword>
<dbReference type="Gene3D" id="3.30.1050.10">
    <property type="entry name" value="SCP2 sterol-binding domain"/>
    <property type="match status" value="1"/>
</dbReference>
<dbReference type="InterPro" id="IPR051796">
    <property type="entry name" value="ISF_SsuE-like"/>
</dbReference>
<accession>A0A329UE23</accession>
<comment type="caution">
    <text evidence="5">The sequence shown here is derived from an EMBL/GenBank/DDBJ whole genome shotgun (WGS) entry which is preliminary data.</text>
</comment>
<dbReference type="InterPro" id="IPR003680">
    <property type="entry name" value="Flavodoxin_fold"/>
</dbReference>
<dbReference type="SUPFAM" id="SSF55718">
    <property type="entry name" value="SCP-like"/>
    <property type="match status" value="1"/>
</dbReference>
<gene>
    <name evidence="5" type="ORF">C4N23_09930</name>
</gene>
<dbReference type="Gene3D" id="3.40.50.360">
    <property type="match status" value="1"/>
</dbReference>
<dbReference type="PANTHER" id="PTHR43278:SF2">
    <property type="entry name" value="IRON-SULFUR FLAVOPROTEIN"/>
    <property type="match status" value="1"/>
</dbReference>
<dbReference type="AlphaFoldDB" id="A0A329UE23"/>
<evidence type="ECO:0000259" key="4">
    <source>
        <dbReference type="Pfam" id="PF02525"/>
    </source>
</evidence>
<feature type="transmembrane region" description="Helical" evidence="3">
    <location>
        <begin position="479"/>
        <end position="499"/>
    </location>
</feature>
<evidence type="ECO:0000313" key="6">
    <source>
        <dbReference type="Proteomes" id="UP000250429"/>
    </source>
</evidence>
<protein>
    <submittedName>
        <fullName evidence="5">NAD(P)H dehydrogenase</fullName>
    </submittedName>
</protein>
<dbReference type="RefSeq" id="WP_112145745.1">
    <property type="nucleotide sequence ID" value="NZ_PRLC01000013.1"/>
</dbReference>
<dbReference type="SUPFAM" id="SSF52218">
    <property type="entry name" value="Flavoproteins"/>
    <property type="match status" value="1"/>
</dbReference>
<feature type="domain" description="Flavodoxin-like fold" evidence="4">
    <location>
        <begin position="1"/>
        <end position="172"/>
    </location>
</feature>
<keyword evidence="6" id="KW-1185">Reference proteome</keyword>
<proteinExistence type="predicted"/>
<organism evidence="5 6">
    <name type="scientific">Faecalibacterium hattorii</name>
    <dbReference type="NCBI Taxonomy" id="2935520"/>
    <lineage>
        <taxon>Bacteria</taxon>
        <taxon>Bacillati</taxon>
        <taxon>Bacillota</taxon>
        <taxon>Clostridia</taxon>
        <taxon>Eubacteriales</taxon>
        <taxon>Oscillospiraceae</taxon>
        <taxon>Faecalibacterium</taxon>
    </lineage>
</organism>
<dbReference type="Pfam" id="PF02525">
    <property type="entry name" value="Flavodoxin_2"/>
    <property type="match status" value="1"/>
</dbReference>
<dbReference type="PANTHER" id="PTHR43278">
    <property type="entry name" value="NAD(P)H-DEPENDENT FMN-CONTAINING OXIDOREDUCTASE YWQN-RELATED"/>
    <property type="match status" value="1"/>
</dbReference>
<reference evidence="5 6" key="1">
    <citation type="submission" date="2018-02" db="EMBL/GenBank/DDBJ databases">
        <title>Complete genome sequencing of Faecalibacterium prausnitzii strains isolated from the human gut.</title>
        <authorList>
            <person name="Fitzgerald B.C."/>
            <person name="Shkoporov A.N."/>
            <person name="Ross P.R."/>
            <person name="Hill C."/>
        </authorList>
    </citation>
    <scope>NUCLEOTIDE SEQUENCE [LARGE SCALE GENOMIC DNA]</scope>
    <source>
        <strain evidence="5 6">APC922/41-1</strain>
    </source>
</reference>
<evidence type="ECO:0000256" key="1">
    <source>
        <dbReference type="ARBA" id="ARBA00022630"/>
    </source>
</evidence>
<feature type="transmembrane region" description="Helical" evidence="3">
    <location>
        <begin position="434"/>
        <end position="453"/>
    </location>
</feature>
<evidence type="ECO:0000256" key="2">
    <source>
        <dbReference type="ARBA" id="ARBA00022643"/>
    </source>
</evidence>
<feature type="transmembrane region" description="Helical" evidence="3">
    <location>
        <begin position="505"/>
        <end position="525"/>
    </location>
</feature>
<sequence length="537" mass="60671">MNILLVNGSPKGERSNTLRLANAFLEGICYAQKDCLPKIERLNIAQMDINSCLGCFSCWKTTPGKCCIYDDMQIVLEKLLWADLTIWSFPLYYFNLPGKLKTVIDRQLPLTLPFMLSNAESGGHPTRYDMSGKKNVLISTCGFYTTKSNYDSVTAQFDRIYGKGNYATLFCGEGELFSVQELSNRTEEYLAVVRQAGQEYVSGGIKAETNAKLQELLFPRDVFERMADASWGITQTGEKEDFSLTFTKQMAALYNPAAYCGTDIIFDIDYTDIGKRYRIILGKTESRVVEKFNEKPATVIHTPFSVWQSIAAGEIEGSAALMKHLYSVEGDFDLMLKWDDYFGQHQNADITKDKSTPKRKTDMRYVLIPWIVFWIASNIHVFWGSMISIFVCCLLPLLFYKNKKTVYDVISGALVSIFSMLLLINLSAVTVMPLSYLAFGIMWSISACLKIPLSAEYSMNDYGGEKALKNPMFITTNRILTAAWGILYLVTSIWTYFIMGTDAGSYVGIINSILPAIMGIFTAWFQKWYPRKIAKGK</sequence>
<feature type="transmembrane region" description="Helical" evidence="3">
    <location>
        <begin position="406"/>
        <end position="428"/>
    </location>
</feature>
<dbReference type="Proteomes" id="UP000250429">
    <property type="component" value="Unassembled WGS sequence"/>
</dbReference>
<name>A0A329UE23_9FIRM</name>
<evidence type="ECO:0000256" key="3">
    <source>
        <dbReference type="SAM" id="Phobius"/>
    </source>
</evidence>
<evidence type="ECO:0000313" key="5">
    <source>
        <dbReference type="EMBL" id="RAW59224.1"/>
    </source>
</evidence>